<proteinExistence type="inferred from homology"/>
<gene>
    <name evidence="6" type="ORF">GFB47_06055</name>
</gene>
<keyword evidence="2" id="KW-0479">Metal-binding</keyword>
<dbReference type="EMBL" id="CP045699">
    <property type="protein sequence ID" value="QGA65014.1"/>
    <property type="molecule type" value="Genomic_DNA"/>
</dbReference>
<dbReference type="GO" id="GO:0005524">
    <property type="term" value="F:ATP binding"/>
    <property type="evidence" value="ECO:0007669"/>
    <property type="project" value="UniProtKB-KW"/>
</dbReference>
<feature type="domain" description="PEP-utilising enzyme C-terminal" evidence="5">
    <location>
        <begin position="106"/>
        <end position="292"/>
    </location>
</feature>
<evidence type="ECO:0000313" key="6">
    <source>
        <dbReference type="EMBL" id="QGA65014.1"/>
    </source>
</evidence>
<dbReference type="AlphaFoldDB" id="A0A5Q0TDU8"/>
<dbReference type="InterPro" id="IPR015813">
    <property type="entry name" value="Pyrv/PenolPyrv_kinase-like_dom"/>
</dbReference>
<protein>
    <submittedName>
        <fullName evidence="6">Phosphoenolpyruvate synthase</fullName>
    </submittedName>
</protein>
<evidence type="ECO:0000256" key="1">
    <source>
        <dbReference type="ARBA" id="ARBA00007837"/>
    </source>
</evidence>
<dbReference type="InterPro" id="IPR000121">
    <property type="entry name" value="PEP_util_C"/>
</dbReference>
<dbReference type="PANTHER" id="PTHR43030">
    <property type="entry name" value="PHOSPHOENOLPYRUVATE SYNTHASE"/>
    <property type="match status" value="1"/>
</dbReference>
<evidence type="ECO:0000256" key="3">
    <source>
        <dbReference type="ARBA" id="ARBA00022741"/>
    </source>
</evidence>
<name>A0A5Q0TDU8_9VIBR</name>
<dbReference type="GO" id="GO:0008986">
    <property type="term" value="F:pyruvate, water dikinase activity"/>
    <property type="evidence" value="ECO:0007669"/>
    <property type="project" value="InterPro"/>
</dbReference>
<evidence type="ECO:0000256" key="4">
    <source>
        <dbReference type="ARBA" id="ARBA00022840"/>
    </source>
</evidence>
<reference evidence="6 7" key="1">
    <citation type="submission" date="2019-10" db="EMBL/GenBank/DDBJ databases">
        <title>Vibrio sp. nov., isolated from Coralline algae surface.</title>
        <authorList>
            <person name="Geng Y."/>
            <person name="Zhang X."/>
        </authorList>
    </citation>
    <scope>NUCLEOTIDE SEQUENCE [LARGE SCALE GENOMIC DNA]</scope>
    <source>
        <strain evidence="6 7">SM1977</strain>
    </source>
</reference>
<dbReference type="GO" id="GO:0046872">
    <property type="term" value="F:metal ion binding"/>
    <property type="evidence" value="ECO:0007669"/>
    <property type="project" value="UniProtKB-KW"/>
</dbReference>
<keyword evidence="7" id="KW-1185">Reference proteome</keyword>
<dbReference type="PANTHER" id="PTHR43030:SF1">
    <property type="entry name" value="PHOSPHOENOLPYRUVATE SYNTHASE"/>
    <property type="match status" value="1"/>
</dbReference>
<keyword evidence="6" id="KW-0670">Pyruvate</keyword>
<dbReference type="InterPro" id="IPR040442">
    <property type="entry name" value="Pyrv_kinase-like_dom_sf"/>
</dbReference>
<organism evidence="6 7">
    <name type="scientific">Vibrio algicola</name>
    <dbReference type="NCBI Taxonomy" id="2662262"/>
    <lineage>
        <taxon>Bacteria</taxon>
        <taxon>Pseudomonadati</taxon>
        <taxon>Pseudomonadota</taxon>
        <taxon>Gammaproteobacteria</taxon>
        <taxon>Vibrionales</taxon>
        <taxon>Vibrionaceae</taxon>
        <taxon>Vibrio</taxon>
    </lineage>
</organism>
<keyword evidence="3" id="KW-0547">Nucleotide-binding</keyword>
<evidence type="ECO:0000256" key="2">
    <source>
        <dbReference type="ARBA" id="ARBA00022723"/>
    </source>
</evidence>
<comment type="similarity">
    <text evidence="1">Belongs to the PEP-utilizing enzyme family.</text>
</comment>
<dbReference type="Pfam" id="PF02896">
    <property type="entry name" value="PEP-utilizers_C"/>
    <property type="match status" value="1"/>
</dbReference>
<dbReference type="InterPro" id="IPR006319">
    <property type="entry name" value="PEP_synth"/>
</dbReference>
<dbReference type="RefSeq" id="WP_153447164.1">
    <property type="nucleotide sequence ID" value="NZ_CP045699.1"/>
</dbReference>
<evidence type="ECO:0000313" key="7">
    <source>
        <dbReference type="Proteomes" id="UP000348942"/>
    </source>
</evidence>
<accession>A0A5Q0TDU8</accession>
<evidence type="ECO:0000259" key="5">
    <source>
        <dbReference type="Pfam" id="PF02896"/>
    </source>
</evidence>
<dbReference type="SUPFAM" id="SSF51621">
    <property type="entry name" value="Phosphoenolpyruvate/pyruvate domain"/>
    <property type="match status" value="1"/>
</dbReference>
<dbReference type="Gene3D" id="3.20.20.60">
    <property type="entry name" value="Phosphoenolpyruvate-binding domains"/>
    <property type="match status" value="1"/>
</dbReference>
<keyword evidence="4" id="KW-0067">ATP-binding</keyword>
<dbReference type="Proteomes" id="UP000348942">
    <property type="component" value="Chromosome 1"/>
</dbReference>
<sequence>MSQTNDGKIPNNLQLGDVLSSHTDSVLPDAQHLFVSLSDLICERIGYHPEIGLQLETLSVSDKAQLSAIVGEDTLSADVIDKHFVETLVKVINSAIQPSHQDIRICLSDTDSHRYSALLGGQIEDQEVNPAIGLRGVARFASNQHTHSFELECRVIKQLREKGLDIDIVVPFVRALSDAATIIDRLAVQGLPRGLNGLKVLFCCDAPASVLLADRLLQYFDGMVVNTNNLTQLTIGADQTSAALGSLFNPEHEAVVILIHQALKSAQQANKPCVVYCQKLAQYPKIRDVLLEHESLQVLAGL</sequence>